<gene>
    <name evidence="1" type="ORF">C9I94_10445</name>
</gene>
<evidence type="ECO:0008006" key="3">
    <source>
        <dbReference type="Google" id="ProtNLM"/>
    </source>
</evidence>
<dbReference type="RefSeq" id="WP_048898977.1">
    <property type="nucleotide sequence ID" value="NZ_AP024853.1"/>
</dbReference>
<dbReference type="EMBL" id="PYLZ01000005">
    <property type="protein sequence ID" value="PSW24451.1"/>
    <property type="molecule type" value="Genomic_DNA"/>
</dbReference>
<dbReference type="AlphaFoldDB" id="A0A0J8VAA8"/>
<comment type="caution">
    <text evidence="1">The sequence shown here is derived from an EMBL/GenBank/DDBJ whole genome shotgun (WGS) entry which is preliminary data.</text>
</comment>
<sequence length="177" mass="20306">MTIRDDFIHNPPIIDVYWEGPYTIDNIDTVQDSAHCLYQIYGPHPVYGTSTLLYIGKTEAQTADQRIRQHNWISNQADMCSIYIATCGVFSNWKNWGEDKRERYGKFQETKGITISNLESLLIYAHQPSYNSQSLKSTNFADNAFRIFNSGSRVLLLPEVSTQFYADPNISHPEADQ</sequence>
<organism evidence="1 2">
    <name type="scientific">Photobacterium swingsii</name>
    <dbReference type="NCBI Taxonomy" id="680026"/>
    <lineage>
        <taxon>Bacteria</taxon>
        <taxon>Pseudomonadati</taxon>
        <taxon>Pseudomonadota</taxon>
        <taxon>Gammaproteobacteria</taxon>
        <taxon>Vibrionales</taxon>
        <taxon>Vibrionaceae</taxon>
        <taxon>Photobacterium</taxon>
    </lineage>
</organism>
<name>A0A0J8VAA8_9GAMM</name>
<accession>A0A0J8VAA8</accession>
<dbReference type="OrthoDB" id="1494734at2"/>
<dbReference type="Proteomes" id="UP000240481">
    <property type="component" value="Unassembled WGS sequence"/>
</dbReference>
<evidence type="ECO:0000313" key="2">
    <source>
        <dbReference type="Proteomes" id="UP000240481"/>
    </source>
</evidence>
<evidence type="ECO:0000313" key="1">
    <source>
        <dbReference type="EMBL" id="PSW24451.1"/>
    </source>
</evidence>
<proteinExistence type="predicted"/>
<keyword evidence="2" id="KW-1185">Reference proteome</keyword>
<protein>
    <recommendedName>
        <fullName evidence="3">GIY-YIG domain-containing protein</fullName>
    </recommendedName>
</protein>
<reference evidence="1 2" key="1">
    <citation type="submission" date="2018-01" db="EMBL/GenBank/DDBJ databases">
        <title>Whole genome sequencing of Histamine producing bacteria.</title>
        <authorList>
            <person name="Butler K."/>
        </authorList>
    </citation>
    <scope>NUCLEOTIDE SEQUENCE [LARGE SCALE GENOMIC DNA]</scope>
    <source>
        <strain evidence="1 2">DSM 24669</strain>
    </source>
</reference>
<dbReference type="STRING" id="680026.AB733_11940"/>